<sequence length="190" mass="20449">MTPTLVIVPGLGDSSPQHWQSLWEQKFGAARVRQDDPDTPTPSAWADRLHEVIEATPGDVVLVGHSSGVLTIVHWAARTGGHERVKGAVLVGPSDAEDAEVQAQYPRIAALAPVPRSPLPFPALVIASETDPFVSFERAQTFAEAWDAEFISAGDAGHINVDSGHGEWEEGEILLGEALHAWTPPDIVRF</sequence>
<dbReference type="Proteomes" id="UP000539473">
    <property type="component" value="Unassembled WGS sequence"/>
</dbReference>
<dbReference type="EMBL" id="JACHFK010000020">
    <property type="protein sequence ID" value="MBB5379119.1"/>
    <property type="molecule type" value="Genomic_DNA"/>
</dbReference>
<dbReference type="AlphaFoldDB" id="A0A7W8KJ26"/>
<keyword evidence="4" id="KW-1185">Reference proteome</keyword>
<proteinExistence type="predicted"/>
<evidence type="ECO:0000313" key="2">
    <source>
        <dbReference type="EMBL" id="MBB5379119.1"/>
    </source>
</evidence>
<dbReference type="PANTHER" id="PTHR15394:SF3">
    <property type="entry name" value="SERINE HYDROLASE RBBP9"/>
    <property type="match status" value="1"/>
</dbReference>
<dbReference type="GO" id="GO:0016787">
    <property type="term" value="F:hydrolase activity"/>
    <property type="evidence" value="ECO:0007669"/>
    <property type="project" value="UniProtKB-KW"/>
</dbReference>
<reference evidence="4" key="2">
    <citation type="journal article" date="2019" name="Int. J. Syst. Evol. Microbiol.">
        <title>The Global Catalogue of Microorganisms (GCM) 10K type strain sequencing project: providing services to taxonomists for standard genome sequencing and annotation.</title>
        <authorList>
            <consortium name="The Broad Institute Genomics Platform"/>
            <consortium name="The Broad Institute Genome Sequencing Center for Infectious Disease"/>
            <person name="Wu L."/>
            <person name="Ma J."/>
        </authorList>
    </citation>
    <scope>NUCLEOTIDE SEQUENCE [LARGE SCALE GENOMIC DNA]</scope>
    <source>
        <strain evidence="4">CGMCC 1.18437</strain>
    </source>
</reference>
<evidence type="ECO:0000313" key="1">
    <source>
        <dbReference type="EMBL" id="GHF64445.1"/>
    </source>
</evidence>
<name>A0A7W8KJ26_9DEIO</name>
<reference evidence="1" key="4">
    <citation type="submission" date="2024-05" db="EMBL/GenBank/DDBJ databases">
        <authorList>
            <person name="Sun Q."/>
            <person name="Zhou Y."/>
        </authorList>
    </citation>
    <scope>NUCLEOTIDE SEQUENCE</scope>
    <source>
        <strain evidence="1">CGMCC 1.18437</strain>
    </source>
</reference>
<dbReference type="Pfam" id="PF06821">
    <property type="entry name" value="Ser_hydrolase"/>
    <property type="match status" value="1"/>
</dbReference>
<dbReference type="Gene3D" id="3.40.50.1820">
    <property type="entry name" value="alpha/beta hydrolase"/>
    <property type="match status" value="1"/>
</dbReference>
<dbReference type="SUPFAM" id="SSF53474">
    <property type="entry name" value="alpha/beta-Hydrolases"/>
    <property type="match status" value="1"/>
</dbReference>
<accession>A0A7W8KJ26</accession>
<keyword evidence="1" id="KW-0378">Hydrolase</keyword>
<dbReference type="InterPro" id="IPR029058">
    <property type="entry name" value="AB_hydrolase_fold"/>
</dbReference>
<dbReference type="RefSeq" id="WP_184116163.1">
    <property type="nucleotide sequence ID" value="NZ_BNAJ01000020.1"/>
</dbReference>
<organism evidence="2 3">
    <name type="scientific">Deinococcus metalli</name>
    <dbReference type="NCBI Taxonomy" id="1141878"/>
    <lineage>
        <taxon>Bacteria</taxon>
        <taxon>Thermotogati</taxon>
        <taxon>Deinococcota</taxon>
        <taxon>Deinococci</taxon>
        <taxon>Deinococcales</taxon>
        <taxon>Deinococcaceae</taxon>
        <taxon>Deinococcus</taxon>
    </lineage>
</organism>
<protein>
    <submittedName>
        <fullName evidence="1">Alpha/beta hydrolase</fullName>
    </submittedName>
</protein>
<dbReference type="Proteomes" id="UP000619376">
    <property type="component" value="Unassembled WGS sequence"/>
</dbReference>
<reference evidence="2 3" key="3">
    <citation type="submission" date="2020-08" db="EMBL/GenBank/DDBJ databases">
        <title>Genomic Encyclopedia of Type Strains, Phase IV (KMG-IV): sequencing the most valuable type-strain genomes for metagenomic binning, comparative biology and taxonomic classification.</title>
        <authorList>
            <person name="Goeker M."/>
        </authorList>
    </citation>
    <scope>NUCLEOTIDE SEQUENCE [LARGE SCALE GENOMIC DNA]</scope>
    <source>
        <strain evidence="2 3">DSM 27521</strain>
    </source>
</reference>
<reference evidence="1" key="1">
    <citation type="journal article" date="2014" name="Int. J. Syst. Evol. Microbiol.">
        <title>Complete genome of a new Firmicutes species belonging to the dominant human colonic microbiota ('Ruminococcus bicirculans') reveals two chromosomes and a selective capacity to utilize plant glucans.</title>
        <authorList>
            <consortium name="NISC Comparative Sequencing Program"/>
            <person name="Wegmann U."/>
            <person name="Louis P."/>
            <person name="Goesmann A."/>
            <person name="Henrissat B."/>
            <person name="Duncan S.H."/>
            <person name="Flint H.J."/>
        </authorList>
    </citation>
    <scope>NUCLEOTIDE SEQUENCE</scope>
    <source>
        <strain evidence="1">CGMCC 1.18437</strain>
    </source>
</reference>
<evidence type="ECO:0000313" key="3">
    <source>
        <dbReference type="Proteomes" id="UP000539473"/>
    </source>
</evidence>
<comment type="caution">
    <text evidence="2">The sequence shown here is derived from an EMBL/GenBank/DDBJ whole genome shotgun (WGS) entry which is preliminary data.</text>
</comment>
<dbReference type="EMBL" id="BNAJ01000020">
    <property type="protein sequence ID" value="GHF64445.1"/>
    <property type="molecule type" value="Genomic_DNA"/>
</dbReference>
<dbReference type="PANTHER" id="PTHR15394">
    <property type="entry name" value="SERINE HYDROLASE RBBP9"/>
    <property type="match status" value="1"/>
</dbReference>
<gene>
    <name evidence="1" type="ORF">GCM10017781_45430</name>
    <name evidence="2" type="ORF">HNQ07_004634</name>
</gene>
<evidence type="ECO:0000313" key="4">
    <source>
        <dbReference type="Proteomes" id="UP000619376"/>
    </source>
</evidence>
<dbReference type="InterPro" id="IPR010662">
    <property type="entry name" value="RBBP9/YdeN"/>
</dbReference>